<dbReference type="STRING" id="1447875.A0A2B7XUI4"/>
<dbReference type="CDD" id="cd09917">
    <property type="entry name" value="F-box_SF"/>
    <property type="match status" value="1"/>
</dbReference>
<dbReference type="AlphaFoldDB" id="A0A2B7XUI4"/>
<sequence>MAGWTHLANELLCAIFSLLPNSDLKSIRLTCKFLYTVTPLRLSRVYISPFKRDLDTLRSVAYHPVFCNQVIEIVWDDRCLHLDDHRVISATHYNEFKRKNTESFYEMLADVAEVTCLALWAGCFREYPVGENGDLGKWEQIHHLLMRLFYEQQSTLESYEDVETFRFALQAFPHLRRVTIAGNCETRSGQPHKYATPLMRSLPPWLLERWPCRIVRFCGLYKPPLRGYYAAIRELSRSSSHSVSEFIVEPTYYGADHQDFRLFSSPNEHLTSFFARNPLTTLEYTLNLCGSRPDCSCCQWTDITKQIFKMTFSATETLEHFALNTNMKPTRYYSDIAVPLQGILPVQHWRALRSFSLRGFVLMLKDTVLFLSSLPSTIASLEFHHTVFCDTTWENALVRIGHELGWSSNPSTMPALTISLRLGDPCRRIVLCDELGRFFEGGAENPFTTEGDLNEDGAFSLPIGRIRADAVRPGFGCVLDEFHGV</sequence>
<evidence type="ECO:0000313" key="2">
    <source>
        <dbReference type="Proteomes" id="UP000223968"/>
    </source>
</evidence>
<dbReference type="InterPro" id="IPR036047">
    <property type="entry name" value="F-box-like_dom_sf"/>
</dbReference>
<dbReference type="SUPFAM" id="SSF81383">
    <property type="entry name" value="F-box domain"/>
    <property type="match status" value="1"/>
</dbReference>
<evidence type="ECO:0000313" key="1">
    <source>
        <dbReference type="EMBL" id="PGH12629.1"/>
    </source>
</evidence>
<accession>A0A2B7XUI4</accession>
<keyword evidence="2" id="KW-1185">Reference proteome</keyword>
<reference evidence="1 2" key="1">
    <citation type="submission" date="2017-10" db="EMBL/GenBank/DDBJ databases">
        <title>Comparative genomics in systemic dimorphic fungi from Ajellomycetaceae.</title>
        <authorList>
            <person name="Munoz J.F."/>
            <person name="Mcewen J.G."/>
            <person name="Clay O.K."/>
            <person name="Cuomo C.A."/>
        </authorList>
    </citation>
    <scope>NUCLEOTIDE SEQUENCE [LARGE SCALE GENOMIC DNA]</scope>
    <source>
        <strain evidence="1 2">UAMH5409</strain>
    </source>
</reference>
<name>A0A2B7XUI4_9EURO</name>
<organism evidence="1 2">
    <name type="scientific">Helicocarpus griseus UAMH5409</name>
    <dbReference type="NCBI Taxonomy" id="1447875"/>
    <lineage>
        <taxon>Eukaryota</taxon>
        <taxon>Fungi</taxon>
        <taxon>Dikarya</taxon>
        <taxon>Ascomycota</taxon>
        <taxon>Pezizomycotina</taxon>
        <taxon>Eurotiomycetes</taxon>
        <taxon>Eurotiomycetidae</taxon>
        <taxon>Onygenales</taxon>
        <taxon>Ajellomycetaceae</taxon>
        <taxon>Helicocarpus</taxon>
    </lineage>
</organism>
<dbReference type="Proteomes" id="UP000223968">
    <property type="component" value="Unassembled WGS sequence"/>
</dbReference>
<proteinExistence type="predicted"/>
<gene>
    <name evidence="1" type="ORF">AJ79_04127</name>
</gene>
<dbReference type="OrthoDB" id="5422579at2759"/>
<dbReference type="EMBL" id="PDNB01000055">
    <property type="protein sequence ID" value="PGH12629.1"/>
    <property type="molecule type" value="Genomic_DNA"/>
</dbReference>
<protein>
    <submittedName>
        <fullName evidence="1">Uncharacterized protein</fullName>
    </submittedName>
</protein>
<comment type="caution">
    <text evidence="1">The sequence shown here is derived from an EMBL/GenBank/DDBJ whole genome shotgun (WGS) entry which is preliminary data.</text>
</comment>